<gene>
    <name evidence="1" type="ORF">M9Y10_018504</name>
</gene>
<accession>A0ABR2HMT7</accession>
<comment type="caution">
    <text evidence="1">The sequence shown here is derived from an EMBL/GenBank/DDBJ whole genome shotgun (WGS) entry which is preliminary data.</text>
</comment>
<evidence type="ECO:0000313" key="1">
    <source>
        <dbReference type="EMBL" id="KAK8849914.1"/>
    </source>
</evidence>
<organism evidence="1 2">
    <name type="scientific">Tritrichomonas musculus</name>
    <dbReference type="NCBI Taxonomy" id="1915356"/>
    <lineage>
        <taxon>Eukaryota</taxon>
        <taxon>Metamonada</taxon>
        <taxon>Parabasalia</taxon>
        <taxon>Tritrichomonadida</taxon>
        <taxon>Tritrichomonadidae</taxon>
        <taxon>Tritrichomonas</taxon>
    </lineage>
</organism>
<protein>
    <submittedName>
        <fullName evidence="1">Uncharacterized protein</fullName>
    </submittedName>
</protein>
<keyword evidence="2" id="KW-1185">Reference proteome</keyword>
<dbReference type="PANTHER" id="PTHR35609">
    <property type="entry name" value="MACRO DOMAIN-CONTAINING PROTEIN"/>
    <property type="match status" value="1"/>
</dbReference>
<proteinExistence type="predicted"/>
<dbReference type="Proteomes" id="UP001470230">
    <property type="component" value="Unassembled WGS sequence"/>
</dbReference>
<name>A0ABR2HMT7_9EUKA</name>
<sequence length="190" mass="21060">MPFAQSSEWFQRLFGFEEEPLQLNQQLKAVEDENGMMYIEAIDGSRRHIACKFEIRHLSSFASLTEVGGGTLNLLIGTGEYGPADIMNIESNPENDGATIEIASIFNCLGHIPSDPKCRPPLGNSSDYITYYVQAPPADVARGPALIYRQYFVPLPDGKIGQLEENLNLIESTPIEVNDGYTIKVPTTEF</sequence>
<evidence type="ECO:0000313" key="2">
    <source>
        <dbReference type="Proteomes" id="UP001470230"/>
    </source>
</evidence>
<dbReference type="EMBL" id="JAPFFF010000025">
    <property type="protein sequence ID" value="KAK8849914.1"/>
    <property type="molecule type" value="Genomic_DNA"/>
</dbReference>
<reference evidence="1 2" key="1">
    <citation type="submission" date="2024-04" db="EMBL/GenBank/DDBJ databases">
        <title>Tritrichomonas musculus Genome.</title>
        <authorList>
            <person name="Alves-Ferreira E."/>
            <person name="Grigg M."/>
            <person name="Lorenzi H."/>
            <person name="Galac M."/>
        </authorList>
    </citation>
    <scope>NUCLEOTIDE SEQUENCE [LARGE SCALE GENOMIC DNA]</scope>
    <source>
        <strain evidence="1 2">EAF2021</strain>
    </source>
</reference>
<dbReference type="PANTHER" id="PTHR35609:SF1">
    <property type="entry name" value="MACRO DOMAIN-CONTAINING PROTEIN"/>
    <property type="match status" value="1"/>
</dbReference>